<accession>A0A4R9LMP9</accession>
<feature type="transmembrane region" description="Helical" evidence="11">
    <location>
        <begin position="239"/>
        <end position="260"/>
    </location>
</feature>
<evidence type="ECO:0000256" key="9">
    <source>
        <dbReference type="ARBA" id="ARBA00023047"/>
    </source>
</evidence>
<evidence type="ECO:0000256" key="2">
    <source>
        <dbReference type="ARBA" id="ARBA00007783"/>
    </source>
</evidence>
<organism evidence="13 14">
    <name type="scientific">Leptospira ilyithenensis</name>
    <dbReference type="NCBI Taxonomy" id="2484901"/>
    <lineage>
        <taxon>Bacteria</taxon>
        <taxon>Pseudomonadati</taxon>
        <taxon>Spirochaetota</taxon>
        <taxon>Spirochaetia</taxon>
        <taxon>Leptospirales</taxon>
        <taxon>Leptospiraceae</taxon>
        <taxon>Leptospira</taxon>
    </lineage>
</organism>
<keyword evidence="9" id="KW-0625">Polysaccharide transport</keyword>
<dbReference type="RefSeq" id="WP_135764946.1">
    <property type="nucleotide sequence ID" value="NZ_RQHV01000061.1"/>
</dbReference>
<dbReference type="EMBL" id="RQHV01000061">
    <property type="protein sequence ID" value="TGN07967.1"/>
    <property type="molecule type" value="Genomic_DNA"/>
</dbReference>
<dbReference type="AlphaFoldDB" id="A0A4R9LMP9"/>
<keyword evidence="5" id="KW-0762">Sugar transport</keyword>
<keyword evidence="6 11" id="KW-0812">Transmembrane</keyword>
<evidence type="ECO:0000256" key="8">
    <source>
        <dbReference type="ARBA" id="ARBA00022989"/>
    </source>
</evidence>
<evidence type="ECO:0000313" key="13">
    <source>
        <dbReference type="EMBL" id="TGN07967.1"/>
    </source>
</evidence>
<protein>
    <recommendedName>
        <fullName evidence="11">Transport permease protein</fullName>
    </recommendedName>
</protein>
<comment type="caution">
    <text evidence="13">The sequence shown here is derived from an EMBL/GenBank/DDBJ whole genome shotgun (WGS) entry which is preliminary data.</text>
</comment>
<keyword evidence="14" id="KW-1185">Reference proteome</keyword>
<comment type="subcellular location">
    <subcellularLocation>
        <location evidence="1 11">Cell membrane</location>
        <topology evidence="1 11">Multi-pass membrane protein</topology>
    </subcellularLocation>
</comment>
<evidence type="ECO:0000256" key="11">
    <source>
        <dbReference type="RuleBase" id="RU361157"/>
    </source>
</evidence>
<keyword evidence="7" id="KW-0972">Capsule biogenesis/degradation</keyword>
<dbReference type="InterPro" id="IPR000412">
    <property type="entry name" value="ABC_2_transport"/>
</dbReference>
<dbReference type="PROSITE" id="PS51012">
    <property type="entry name" value="ABC_TM2"/>
    <property type="match status" value="1"/>
</dbReference>
<evidence type="ECO:0000256" key="6">
    <source>
        <dbReference type="ARBA" id="ARBA00022692"/>
    </source>
</evidence>
<dbReference type="GO" id="GO:0140359">
    <property type="term" value="F:ABC-type transporter activity"/>
    <property type="evidence" value="ECO:0007669"/>
    <property type="project" value="InterPro"/>
</dbReference>
<dbReference type="Pfam" id="PF01061">
    <property type="entry name" value="ABC2_membrane"/>
    <property type="match status" value="1"/>
</dbReference>
<feature type="transmembrane region" description="Helical" evidence="11">
    <location>
        <begin position="153"/>
        <end position="177"/>
    </location>
</feature>
<evidence type="ECO:0000256" key="4">
    <source>
        <dbReference type="ARBA" id="ARBA00022475"/>
    </source>
</evidence>
<evidence type="ECO:0000259" key="12">
    <source>
        <dbReference type="PROSITE" id="PS51012"/>
    </source>
</evidence>
<keyword evidence="8 11" id="KW-1133">Transmembrane helix</keyword>
<evidence type="ECO:0000256" key="3">
    <source>
        <dbReference type="ARBA" id="ARBA00022448"/>
    </source>
</evidence>
<evidence type="ECO:0000256" key="1">
    <source>
        <dbReference type="ARBA" id="ARBA00004651"/>
    </source>
</evidence>
<name>A0A4R9LMP9_9LEPT</name>
<dbReference type="PANTHER" id="PTHR30413">
    <property type="entry name" value="INNER MEMBRANE TRANSPORT PERMEASE"/>
    <property type="match status" value="1"/>
</dbReference>
<evidence type="ECO:0000313" key="14">
    <source>
        <dbReference type="Proteomes" id="UP000298264"/>
    </source>
</evidence>
<feature type="transmembrane region" description="Helical" evidence="11">
    <location>
        <begin position="183"/>
        <end position="202"/>
    </location>
</feature>
<feature type="transmembrane region" description="Helical" evidence="11">
    <location>
        <begin position="111"/>
        <end position="141"/>
    </location>
</feature>
<proteinExistence type="inferred from homology"/>
<comment type="similarity">
    <text evidence="2 11">Belongs to the ABC-2 integral membrane protein family.</text>
</comment>
<keyword evidence="4 11" id="KW-1003">Cell membrane</keyword>
<dbReference type="GO" id="GO:0015774">
    <property type="term" value="P:polysaccharide transport"/>
    <property type="evidence" value="ECO:0007669"/>
    <property type="project" value="UniProtKB-KW"/>
</dbReference>
<sequence length="271" mass="30881">MNHPTSLKSLILSVVKNYSLIWQMTKRNVIGKYKGSFFGLFWSFINPLIMLGIYTFAFSVVFKAKWGLEEEGHMDFALILFASLTIFNFFGEILKESPLLIVSQPNFVKKVVFPLEILPIANLLSASVHMGASLVVFLVFYGIAHLSIPWTIVFLPFIIIPLTLLSLGVSYILASLGVFFRDIGYFMTHIITILLFTSPVFFSMDRIPEKFRHLMLVNPLAALLENARSVMVFEKTPDFLILSVYTVFGVLFLVFGYWVFQKTRKGFSDVL</sequence>
<dbReference type="PRINTS" id="PR00164">
    <property type="entry name" value="ABC2TRNSPORT"/>
</dbReference>
<evidence type="ECO:0000256" key="7">
    <source>
        <dbReference type="ARBA" id="ARBA00022903"/>
    </source>
</evidence>
<dbReference type="GO" id="GO:0015920">
    <property type="term" value="P:lipopolysaccharide transport"/>
    <property type="evidence" value="ECO:0007669"/>
    <property type="project" value="TreeGrafter"/>
</dbReference>
<dbReference type="Proteomes" id="UP000298264">
    <property type="component" value="Unassembled WGS sequence"/>
</dbReference>
<dbReference type="GO" id="GO:0043190">
    <property type="term" value="C:ATP-binding cassette (ABC) transporter complex"/>
    <property type="evidence" value="ECO:0007669"/>
    <property type="project" value="InterPro"/>
</dbReference>
<feature type="domain" description="ABC transmembrane type-2" evidence="12">
    <location>
        <begin position="38"/>
        <end position="263"/>
    </location>
</feature>
<evidence type="ECO:0000256" key="5">
    <source>
        <dbReference type="ARBA" id="ARBA00022597"/>
    </source>
</evidence>
<keyword evidence="10 11" id="KW-0472">Membrane</keyword>
<dbReference type="InterPro" id="IPR013525">
    <property type="entry name" value="ABC2_TM"/>
</dbReference>
<feature type="transmembrane region" description="Helical" evidence="11">
    <location>
        <begin position="40"/>
        <end position="62"/>
    </location>
</feature>
<gene>
    <name evidence="13" type="ORF">EHS11_13595</name>
</gene>
<keyword evidence="3 11" id="KW-0813">Transport</keyword>
<dbReference type="PANTHER" id="PTHR30413:SF10">
    <property type="entry name" value="CAPSULE POLYSACCHARIDE EXPORT INNER-MEMBRANE PROTEIN CTRC"/>
    <property type="match status" value="1"/>
</dbReference>
<evidence type="ECO:0000256" key="10">
    <source>
        <dbReference type="ARBA" id="ARBA00023136"/>
    </source>
</evidence>
<dbReference type="InterPro" id="IPR047817">
    <property type="entry name" value="ABC2_TM_bact-type"/>
</dbReference>
<dbReference type="OrthoDB" id="9786910at2"/>
<reference evidence="13" key="1">
    <citation type="journal article" date="2019" name="PLoS Negl. Trop. Dis.">
        <title>Revisiting the worldwide diversity of Leptospira species in the environment.</title>
        <authorList>
            <person name="Vincent A.T."/>
            <person name="Schiettekatte O."/>
            <person name="Bourhy P."/>
            <person name="Veyrier F.J."/>
            <person name="Picardeau M."/>
        </authorList>
    </citation>
    <scope>NUCLEOTIDE SEQUENCE [LARGE SCALE GENOMIC DNA]</scope>
    <source>
        <strain evidence="13">201400974</strain>
    </source>
</reference>
<feature type="transmembrane region" description="Helical" evidence="11">
    <location>
        <begin position="74"/>
        <end position="91"/>
    </location>
</feature>